<sequence>MVKALKEETMVTTMALSTRIKELKGGLALCRAVVGKGVSSAALSNKDVSKLKEFVGTKQDRITDKMQCEIETWQEFQCELKGQFYPKFTEEEARAKLQGITQRGTVGEYVREFKELMLQVSKVTEKEALLAFQNGLKLWVRQ</sequence>
<evidence type="ECO:0000313" key="3">
    <source>
        <dbReference type="Proteomes" id="UP000593561"/>
    </source>
</evidence>
<dbReference type="Pfam" id="PF03732">
    <property type="entry name" value="Retrotrans_gag"/>
    <property type="match status" value="1"/>
</dbReference>
<accession>A0A7J8RQ90</accession>
<dbReference type="AlphaFoldDB" id="A0A7J8RQ90"/>
<dbReference type="Proteomes" id="UP000593561">
    <property type="component" value="Unassembled WGS sequence"/>
</dbReference>
<dbReference type="InterPro" id="IPR005162">
    <property type="entry name" value="Retrotrans_gag_dom"/>
</dbReference>
<reference evidence="2 3" key="1">
    <citation type="journal article" date="2019" name="Genome Biol. Evol.">
        <title>Insights into the evolution of the New World diploid cottons (Gossypium, subgenus Houzingenia) based on genome sequencing.</title>
        <authorList>
            <person name="Grover C.E."/>
            <person name="Arick M.A. 2nd"/>
            <person name="Thrash A."/>
            <person name="Conover J.L."/>
            <person name="Sanders W.S."/>
            <person name="Peterson D.G."/>
            <person name="Frelichowski J.E."/>
            <person name="Scheffler J.A."/>
            <person name="Scheffler B.E."/>
            <person name="Wendel J.F."/>
        </authorList>
    </citation>
    <scope>NUCLEOTIDE SEQUENCE [LARGE SCALE GENOMIC DNA]</scope>
    <source>
        <strain evidence="2">27</strain>
        <tissue evidence="2">Leaf</tissue>
    </source>
</reference>
<proteinExistence type="predicted"/>
<name>A0A7J8RQ90_GOSDV</name>
<feature type="domain" description="Retrotransposon gag" evidence="1">
    <location>
        <begin position="57"/>
        <end position="137"/>
    </location>
</feature>
<gene>
    <name evidence="2" type="ORF">Godav_016099</name>
</gene>
<evidence type="ECO:0000313" key="2">
    <source>
        <dbReference type="EMBL" id="MBA0616007.1"/>
    </source>
</evidence>
<comment type="caution">
    <text evidence="2">The sequence shown here is derived from an EMBL/GenBank/DDBJ whole genome shotgun (WGS) entry which is preliminary data.</text>
</comment>
<organism evidence="2 3">
    <name type="scientific">Gossypium davidsonii</name>
    <name type="common">Davidson's cotton</name>
    <name type="synonym">Gossypium klotzschianum subsp. davidsonii</name>
    <dbReference type="NCBI Taxonomy" id="34287"/>
    <lineage>
        <taxon>Eukaryota</taxon>
        <taxon>Viridiplantae</taxon>
        <taxon>Streptophyta</taxon>
        <taxon>Embryophyta</taxon>
        <taxon>Tracheophyta</taxon>
        <taxon>Spermatophyta</taxon>
        <taxon>Magnoliopsida</taxon>
        <taxon>eudicotyledons</taxon>
        <taxon>Gunneridae</taxon>
        <taxon>Pentapetalae</taxon>
        <taxon>rosids</taxon>
        <taxon>malvids</taxon>
        <taxon>Malvales</taxon>
        <taxon>Malvaceae</taxon>
        <taxon>Malvoideae</taxon>
        <taxon>Gossypium</taxon>
    </lineage>
</organism>
<feature type="non-terminal residue" evidence="2">
    <location>
        <position position="142"/>
    </location>
</feature>
<dbReference type="EMBL" id="JABFAC010000006">
    <property type="protein sequence ID" value="MBA0616007.1"/>
    <property type="molecule type" value="Genomic_DNA"/>
</dbReference>
<evidence type="ECO:0000259" key="1">
    <source>
        <dbReference type="Pfam" id="PF03732"/>
    </source>
</evidence>
<keyword evidence="3" id="KW-1185">Reference proteome</keyword>
<protein>
    <recommendedName>
        <fullName evidence="1">Retrotransposon gag domain-containing protein</fullName>
    </recommendedName>
</protein>